<evidence type="ECO:0000313" key="1">
    <source>
        <dbReference type="EMBL" id="NJP53249.1"/>
    </source>
</evidence>
<protein>
    <submittedName>
        <fullName evidence="1">Uncharacterized protein</fullName>
    </submittedName>
</protein>
<dbReference type="EMBL" id="JAATEM010000035">
    <property type="protein sequence ID" value="NJP53249.1"/>
    <property type="molecule type" value="Genomic_DNA"/>
</dbReference>
<keyword evidence="2" id="KW-1185">Reference proteome</keyword>
<dbReference type="RefSeq" id="WP_167998045.1">
    <property type="nucleotide sequence ID" value="NZ_JAATEM010000035.1"/>
</dbReference>
<reference evidence="1 2" key="1">
    <citation type="submission" date="2020-03" db="EMBL/GenBank/DDBJ databases">
        <title>WGS of actinomycetes isolated from Thailand.</title>
        <authorList>
            <person name="Thawai C."/>
        </authorList>
    </citation>
    <scope>NUCLEOTIDE SEQUENCE [LARGE SCALE GENOMIC DNA]</scope>
    <source>
        <strain evidence="1 2">SBST2-5</strain>
    </source>
</reference>
<proteinExistence type="predicted"/>
<comment type="caution">
    <text evidence="1">The sequence shown here is derived from an EMBL/GenBank/DDBJ whole genome shotgun (WGS) entry which is preliminary data.</text>
</comment>
<name>A0ABX1AHA9_9ACTN</name>
<gene>
    <name evidence="1" type="ORF">HCJ93_25065</name>
</gene>
<sequence length="46" mass="5004">MKGDPFTSRRIVQPATAPGMAVENATCVRYGRPTAGAARRARATRW</sequence>
<evidence type="ECO:0000313" key="2">
    <source>
        <dbReference type="Proteomes" id="UP000730591"/>
    </source>
</evidence>
<accession>A0ABX1AHA9</accession>
<dbReference type="Proteomes" id="UP000730591">
    <property type="component" value="Unassembled WGS sequence"/>
</dbReference>
<organism evidence="1 2">
    <name type="scientific">Streptomyces composti</name>
    <dbReference type="NCBI Taxonomy" id="2720025"/>
    <lineage>
        <taxon>Bacteria</taxon>
        <taxon>Bacillati</taxon>
        <taxon>Actinomycetota</taxon>
        <taxon>Actinomycetes</taxon>
        <taxon>Kitasatosporales</taxon>
        <taxon>Streptomycetaceae</taxon>
        <taxon>Streptomyces</taxon>
    </lineage>
</organism>